<protein>
    <recommendedName>
        <fullName evidence="4">Copper(I)-binding protein</fullName>
    </recommendedName>
</protein>
<evidence type="ECO:0008006" key="4">
    <source>
        <dbReference type="Google" id="ProtNLM"/>
    </source>
</evidence>
<evidence type="ECO:0000313" key="3">
    <source>
        <dbReference type="Proteomes" id="UP000198773"/>
    </source>
</evidence>
<keyword evidence="3" id="KW-1185">Reference proteome</keyword>
<dbReference type="InterPro" id="IPR036182">
    <property type="entry name" value="PCuAC_sf"/>
</dbReference>
<dbReference type="Proteomes" id="UP000198773">
    <property type="component" value="Unassembled WGS sequence"/>
</dbReference>
<dbReference type="OrthoDB" id="9796962at2"/>
<dbReference type="RefSeq" id="WP_091338230.1">
    <property type="nucleotide sequence ID" value="NZ_FNRM01000001.1"/>
</dbReference>
<dbReference type="STRING" id="152573.SAMN04488051_101252"/>
<accession>A0A1H3XIY4</accession>
<name>A0A1H3XIY4_ALKAM</name>
<feature type="signal peptide" evidence="1">
    <location>
        <begin position="1"/>
        <end position="20"/>
    </location>
</feature>
<gene>
    <name evidence="2" type="ORF">SAMN04488051_101252</name>
</gene>
<evidence type="ECO:0000313" key="2">
    <source>
        <dbReference type="EMBL" id="SDZ98911.1"/>
    </source>
</evidence>
<proteinExistence type="predicted"/>
<dbReference type="PANTHER" id="PTHR36302">
    <property type="entry name" value="BLR7088 PROTEIN"/>
    <property type="match status" value="1"/>
</dbReference>
<dbReference type="EMBL" id="FNRM01000001">
    <property type="protein sequence ID" value="SDZ98911.1"/>
    <property type="molecule type" value="Genomic_DNA"/>
</dbReference>
<dbReference type="Pfam" id="PF04314">
    <property type="entry name" value="PCuAC"/>
    <property type="match status" value="1"/>
</dbReference>
<feature type="chain" id="PRO_5011788212" description="Copper(I)-binding protein" evidence="1">
    <location>
        <begin position="21"/>
        <end position="147"/>
    </location>
</feature>
<organism evidence="2 3">
    <name type="scientific">Alkalimonas amylolytica</name>
    <dbReference type="NCBI Taxonomy" id="152573"/>
    <lineage>
        <taxon>Bacteria</taxon>
        <taxon>Pseudomonadati</taxon>
        <taxon>Pseudomonadota</taxon>
        <taxon>Gammaproteobacteria</taxon>
        <taxon>Alkalimonas</taxon>
    </lineage>
</organism>
<dbReference type="PANTHER" id="PTHR36302:SF1">
    <property type="entry name" value="COPPER CHAPERONE PCU(A)C"/>
    <property type="match status" value="1"/>
</dbReference>
<evidence type="ECO:0000256" key="1">
    <source>
        <dbReference type="SAM" id="SignalP"/>
    </source>
</evidence>
<keyword evidence="1" id="KW-0732">Signal</keyword>
<dbReference type="AlphaFoldDB" id="A0A1H3XIY4"/>
<dbReference type="InterPro" id="IPR058248">
    <property type="entry name" value="Lxx211020-like"/>
</dbReference>
<dbReference type="SUPFAM" id="SSF110087">
    <property type="entry name" value="DR1885-like metal-binding protein"/>
    <property type="match status" value="1"/>
</dbReference>
<dbReference type="InterPro" id="IPR007410">
    <property type="entry name" value="LpqE-like"/>
</dbReference>
<reference evidence="2 3" key="1">
    <citation type="submission" date="2016-10" db="EMBL/GenBank/DDBJ databases">
        <authorList>
            <person name="de Groot N.N."/>
        </authorList>
    </citation>
    <scope>NUCLEOTIDE SEQUENCE [LARGE SCALE GENOMIC DNA]</scope>
    <source>
        <strain evidence="2 3">CGMCC 1.3430</strain>
    </source>
</reference>
<sequence>MKALGLLLLGSFLFFLPPVAAVQPVSIEADEVVVRVPMPGRTVTAGYLTLRNPSEQMRQLVAVQSDAFARIELHTHTHVDGMMRMVQVDAIDIPASGKVALQPGGLHLMLFEPQQSLEENQSVPLQLQFDDGSQLQLDARLVMPPRR</sequence>
<dbReference type="Gene3D" id="2.60.40.1890">
    <property type="entry name" value="PCu(A)C copper chaperone"/>
    <property type="match status" value="1"/>
</dbReference>